<dbReference type="GO" id="GO:0051082">
    <property type="term" value="F:unfolded protein binding"/>
    <property type="evidence" value="ECO:0007669"/>
    <property type="project" value="InterPro"/>
</dbReference>
<evidence type="ECO:0000256" key="5">
    <source>
        <dbReference type="ARBA" id="ARBA00023186"/>
    </source>
</evidence>
<dbReference type="PANTHER" id="PTHR36918">
    <property type="match status" value="1"/>
</dbReference>
<organism evidence="8 9">
    <name type="scientific">Tistlia consotensis USBA 355</name>
    <dbReference type="NCBI Taxonomy" id="560819"/>
    <lineage>
        <taxon>Bacteria</taxon>
        <taxon>Pseudomonadati</taxon>
        <taxon>Pseudomonadota</taxon>
        <taxon>Alphaproteobacteria</taxon>
        <taxon>Rhodospirillales</taxon>
        <taxon>Rhodovibrionaceae</taxon>
        <taxon>Tistlia</taxon>
    </lineage>
</organism>
<keyword evidence="4 6" id="KW-0811">Translocation</keyword>
<dbReference type="Gene3D" id="3.10.420.10">
    <property type="entry name" value="SecB-like"/>
    <property type="match status" value="1"/>
</dbReference>
<dbReference type="PRINTS" id="PR01594">
    <property type="entry name" value="SECBCHAPRONE"/>
</dbReference>
<reference evidence="8 9" key="1">
    <citation type="submission" date="2017-04" db="EMBL/GenBank/DDBJ databases">
        <authorList>
            <person name="Afonso C.L."/>
            <person name="Miller P.J."/>
            <person name="Scott M.A."/>
            <person name="Spackman E."/>
            <person name="Goraichik I."/>
            <person name="Dimitrov K.M."/>
            <person name="Suarez D.L."/>
            <person name="Swayne D.E."/>
        </authorList>
    </citation>
    <scope>NUCLEOTIDE SEQUENCE [LARGE SCALE GENOMIC DNA]</scope>
    <source>
        <strain evidence="8 9">USBA 355</strain>
    </source>
</reference>
<dbReference type="InterPro" id="IPR035958">
    <property type="entry name" value="SecB-like_sf"/>
</dbReference>
<gene>
    <name evidence="6" type="primary">secB</name>
    <name evidence="8" type="ORF">SAMN05428998_104183</name>
</gene>
<dbReference type="Proteomes" id="UP000192917">
    <property type="component" value="Unassembled WGS sequence"/>
</dbReference>
<evidence type="ECO:0000256" key="4">
    <source>
        <dbReference type="ARBA" id="ARBA00023010"/>
    </source>
</evidence>
<protein>
    <recommendedName>
        <fullName evidence="6">Protein-export protein SecB</fullName>
    </recommendedName>
</protein>
<comment type="function">
    <text evidence="6">One of the proteins required for the normal export of preproteins out of the cell cytoplasm. It is a molecular chaperone that binds to a subset of precursor proteins, maintaining them in a translocation-competent state. It also specifically binds to its receptor SecA.</text>
</comment>
<dbReference type="GO" id="GO:0005737">
    <property type="term" value="C:cytoplasm"/>
    <property type="evidence" value="ECO:0007669"/>
    <property type="project" value="UniProtKB-SubCell"/>
</dbReference>
<dbReference type="GO" id="GO:0051262">
    <property type="term" value="P:protein tetramerization"/>
    <property type="evidence" value="ECO:0007669"/>
    <property type="project" value="InterPro"/>
</dbReference>
<dbReference type="PANTHER" id="PTHR36918:SF1">
    <property type="entry name" value="PROTEIN-EXPORT PROTEIN SECB"/>
    <property type="match status" value="1"/>
</dbReference>
<keyword evidence="6" id="KW-0963">Cytoplasm</keyword>
<dbReference type="NCBIfam" id="TIGR00809">
    <property type="entry name" value="secB"/>
    <property type="match status" value="1"/>
</dbReference>
<proteinExistence type="inferred from homology"/>
<evidence type="ECO:0000256" key="3">
    <source>
        <dbReference type="ARBA" id="ARBA00022927"/>
    </source>
</evidence>
<keyword evidence="5 6" id="KW-0143">Chaperone</keyword>
<evidence type="ECO:0000313" key="9">
    <source>
        <dbReference type="Proteomes" id="UP000192917"/>
    </source>
</evidence>
<name>A0A1Y6BFV8_9PROT</name>
<dbReference type="SUPFAM" id="SSF54611">
    <property type="entry name" value="SecB-like"/>
    <property type="match status" value="1"/>
</dbReference>
<dbReference type="AlphaFoldDB" id="A0A1Y6BFV8"/>
<dbReference type="GO" id="GO:0006457">
    <property type="term" value="P:protein folding"/>
    <property type="evidence" value="ECO:0007669"/>
    <property type="project" value="UniProtKB-UniRule"/>
</dbReference>
<keyword evidence="3 6" id="KW-0653">Protein transport</keyword>
<evidence type="ECO:0000256" key="7">
    <source>
        <dbReference type="SAM" id="MobiDB-lite"/>
    </source>
</evidence>
<comment type="subunit">
    <text evidence="6">Homotetramer, a dimer of dimers. One homotetramer interacts with 1 SecA dimer.</text>
</comment>
<feature type="region of interest" description="Disordered" evidence="7">
    <location>
        <begin position="1"/>
        <end position="23"/>
    </location>
</feature>
<dbReference type="HAMAP" id="MF_00821">
    <property type="entry name" value="SecB"/>
    <property type="match status" value="1"/>
</dbReference>
<sequence length="163" mass="17982">MSDLDETAAGNGAPPAEPSNQPPLVVHSQYVRDLSFENPNAPASLANQGEQPKIEVKLDVGARRLQEQIYELLLKIDLTAKQAEQTAFVLELEYGALCTVEPTLDNDTVQQLLMIEGARTVFPFARRVIADVTRDGGFPPVLINTIDFTRLYEQRRQGGFAEA</sequence>
<dbReference type="InterPro" id="IPR003708">
    <property type="entry name" value="SecB"/>
</dbReference>
<evidence type="ECO:0000256" key="1">
    <source>
        <dbReference type="ARBA" id="ARBA00009990"/>
    </source>
</evidence>
<evidence type="ECO:0000256" key="6">
    <source>
        <dbReference type="HAMAP-Rule" id="MF_00821"/>
    </source>
</evidence>
<dbReference type="EMBL" id="FWZX01000004">
    <property type="protein sequence ID" value="SMF08939.1"/>
    <property type="molecule type" value="Genomic_DNA"/>
</dbReference>
<comment type="similarity">
    <text evidence="1 6">Belongs to the SecB family.</text>
</comment>
<accession>A0A1Y6BFV8</accession>
<dbReference type="NCBIfam" id="NF004392">
    <property type="entry name" value="PRK05751.1-3"/>
    <property type="match status" value="1"/>
</dbReference>
<evidence type="ECO:0000256" key="2">
    <source>
        <dbReference type="ARBA" id="ARBA00022448"/>
    </source>
</evidence>
<dbReference type="GO" id="GO:0015031">
    <property type="term" value="P:protein transport"/>
    <property type="evidence" value="ECO:0007669"/>
    <property type="project" value="UniProtKB-UniRule"/>
</dbReference>
<dbReference type="RefSeq" id="WP_085121883.1">
    <property type="nucleotide sequence ID" value="NZ_FWZX01000004.1"/>
</dbReference>
<comment type="subcellular location">
    <subcellularLocation>
        <location evidence="6">Cytoplasm</location>
    </subcellularLocation>
</comment>
<keyword evidence="9" id="KW-1185">Reference proteome</keyword>
<evidence type="ECO:0000313" key="8">
    <source>
        <dbReference type="EMBL" id="SMF08939.1"/>
    </source>
</evidence>
<keyword evidence="2 6" id="KW-0813">Transport</keyword>
<dbReference type="STRING" id="560819.SAMN05428998_104183"/>
<dbReference type="Pfam" id="PF02556">
    <property type="entry name" value="SecB"/>
    <property type="match status" value="1"/>
</dbReference>